<proteinExistence type="inferred from homology"/>
<dbReference type="RefSeq" id="WP_289502947.1">
    <property type="nucleotide sequence ID" value="NZ_CP116805.1"/>
</dbReference>
<evidence type="ECO:0000313" key="16">
    <source>
        <dbReference type="EMBL" id="WCL53435.1"/>
    </source>
</evidence>
<feature type="chain" id="PRO_5042005944" evidence="13">
    <location>
        <begin position="36"/>
        <end position="780"/>
    </location>
</feature>
<evidence type="ECO:0000256" key="7">
    <source>
        <dbReference type="ARBA" id="ARBA00023065"/>
    </source>
</evidence>
<comment type="subcellular location">
    <subcellularLocation>
        <location evidence="1 11">Cell outer membrane</location>
        <topology evidence="1 11">Multi-pass membrane protein</topology>
    </subcellularLocation>
</comment>
<evidence type="ECO:0000256" key="13">
    <source>
        <dbReference type="SAM" id="SignalP"/>
    </source>
</evidence>
<sequence>MTSIKSRLRGASSTYVISTVMAAATILVPAAAANAAGQQESSVIMIEEVVVTARKREENMQDTPIAVSAFSEKALERQQINGTTDLDRITPGLQFTSYGQLSGNNSAAQVFIRGIGQVDPTGAVDPGVGIYVDDVYMGRSVGGAMDFNDVANVQVLRGPQGTLFGRNTIGGAVILTSNTPGDELGGSAKVRIGSDNQREFSVAADLPLGETLKSRVSVSRRTRDGYVTRLVDGLDLGDTDNWAVKGALRWTPSADVTVTVRADYSKADENGSPFVFKEINPNAAFVAAVSVGAGCPGATFPPPSTPEINDPRCANNFWNLGPFTNGGNADVSSKTENWGLSGVIDWTVNDNVSLKSVTAYRDLTWSGVRDADNTPFTILTTDYSSVSKQFSQEFQALFEFGALHGVAGLYYFDEDTNDYVTVFLGAPPPVVAAGGVGSRDLQIVDLSTESWAGFTEWTYDVSDRFSVSGGLRYTEETKGMQLIAFNIFPSTLPDPDPLPTSTPALFVEPDLFETDFSSMTGTLKAQYRWSDSLMTYASWSQGFKSGGYNQRYNAPPPGFLPIAFDEERATNLEAGFKADINRVFRLNGALFHTKYKDIQLIYRLGVVPLLFNAGSATIDGAELEMAFVPTDRFMIEGSLGYLDSKIDEITEVPGTTATVGPDNRLPFTPKWKGNIGVSYVFPLSGDLELTPRVDLSYTASQFFDAANSIEVAQDKGVTLVNASLRLAEREGGWNLTFGIENLTDELYPVAGNSSLSTATGYAEIIYARKRTWFLSAGLEF</sequence>
<protein>
    <submittedName>
        <fullName evidence="16">TonB-dependent receptor</fullName>
    </submittedName>
</protein>
<feature type="domain" description="TonB-dependent receptor plug" evidence="15">
    <location>
        <begin position="61"/>
        <end position="172"/>
    </location>
</feature>
<dbReference type="InterPro" id="IPR012910">
    <property type="entry name" value="Plug_dom"/>
</dbReference>
<evidence type="ECO:0000313" key="17">
    <source>
        <dbReference type="Proteomes" id="UP001217500"/>
    </source>
</evidence>
<evidence type="ECO:0000256" key="10">
    <source>
        <dbReference type="ARBA" id="ARBA00023237"/>
    </source>
</evidence>
<feature type="signal peptide" evidence="13">
    <location>
        <begin position="1"/>
        <end position="35"/>
    </location>
</feature>
<keyword evidence="9 11" id="KW-0472">Membrane</keyword>
<dbReference type="InterPro" id="IPR000531">
    <property type="entry name" value="Beta-barrel_TonB"/>
</dbReference>
<keyword evidence="7" id="KW-0406">Ion transport</keyword>
<dbReference type="Proteomes" id="UP001217500">
    <property type="component" value="Chromosome"/>
</dbReference>
<dbReference type="InterPro" id="IPR039426">
    <property type="entry name" value="TonB-dep_rcpt-like"/>
</dbReference>
<dbReference type="CDD" id="cd01347">
    <property type="entry name" value="ligand_gated_channel"/>
    <property type="match status" value="1"/>
</dbReference>
<evidence type="ECO:0000256" key="4">
    <source>
        <dbReference type="ARBA" id="ARBA00022496"/>
    </source>
</evidence>
<dbReference type="PANTHER" id="PTHR32552:SF81">
    <property type="entry name" value="TONB-DEPENDENT OUTER MEMBRANE RECEPTOR"/>
    <property type="match status" value="1"/>
</dbReference>
<name>A0AAE9XSU5_9PROT</name>
<keyword evidence="2 11" id="KW-0813">Transport</keyword>
<dbReference type="KEGG" id="gso:PH603_12890"/>
<evidence type="ECO:0000256" key="9">
    <source>
        <dbReference type="ARBA" id="ARBA00023136"/>
    </source>
</evidence>
<dbReference type="SUPFAM" id="SSF56935">
    <property type="entry name" value="Porins"/>
    <property type="match status" value="1"/>
</dbReference>
<keyword evidence="8 12" id="KW-0798">TonB box</keyword>
<dbReference type="EMBL" id="CP116805">
    <property type="protein sequence ID" value="WCL53435.1"/>
    <property type="molecule type" value="Genomic_DNA"/>
</dbReference>
<dbReference type="PANTHER" id="PTHR32552">
    <property type="entry name" value="FERRICHROME IRON RECEPTOR-RELATED"/>
    <property type="match status" value="1"/>
</dbReference>
<evidence type="ECO:0000256" key="6">
    <source>
        <dbReference type="ARBA" id="ARBA00023004"/>
    </source>
</evidence>
<comment type="similarity">
    <text evidence="11 12">Belongs to the TonB-dependent receptor family.</text>
</comment>
<evidence type="ECO:0000256" key="12">
    <source>
        <dbReference type="RuleBase" id="RU003357"/>
    </source>
</evidence>
<accession>A0AAE9XSU5</accession>
<feature type="domain" description="TonB-dependent receptor-like beta-barrel" evidence="14">
    <location>
        <begin position="315"/>
        <end position="742"/>
    </location>
</feature>
<keyword evidence="4" id="KW-0410">Iron transport</keyword>
<dbReference type="Pfam" id="PF07715">
    <property type="entry name" value="Plug"/>
    <property type="match status" value="1"/>
</dbReference>
<keyword evidence="17" id="KW-1185">Reference proteome</keyword>
<evidence type="ECO:0000256" key="8">
    <source>
        <dbReference type="ARBA" id="ARBA00023077"/>
    </source>
</evidence>
<evidence type="ECO:0000256" key="3">
    <source>
        <dbReference type="ARBA" id="ARBA00022452"/>
    </source>
</evidence>
<dbReference type="Pfam" id="PF00593">
    <property type="entry name" value="TonB_dep_Rec_b-barrel"/>
    <property type="match status" value="1"/>
</dbReference>
<gene>
    <name evidence="16" type="ORF">PH603_12890</name>
</gene>
<dbReference type="Gene3D" id="2.40.170.20">
    <property type="entry name" value="TonB-dependent receptor, beta-barrel domain"/>
    <property type="match status" value="1"/>
</dbReference>
<dbReference type="InterPro" id="IPR036942">
    <property type="entry name" value="Beta-barrel_TonB_sf"/>
</dbReference>
<dbReference type="PROSITE" id="PS52016">
    <property type="entry name" value="TONB_DEPENDENT_REC_3"/>
    <property type="match status" value="1"/>
</dbReference>
<evidence type="ECO:0000259" key="14">
    <source>
        <dbReference type="Pfam" id="PF00593"/>
    </source>
</evidence>
<evidence type="ECO:0000256" key="2">
    <source>
        <dbReference type="ARBA" id="ARBA00022448"/>
    </source>
</evidence>
<dbReference type="GO" id="GO:0006826">
    <property type="term" value="P:iron ion transport"/>
    <property type="evidence" value="ECO:0007669"/>
    <property type="project" value="UniProtKB-KW"/>
</dbReference>
<keyword evidence="16" id="KW-0675">Receptor</keyword>
<dbReference type="GO" id="GO:0009279">
    <property type="term" value="C:cell outer membrane"/>
    <property type="evidence" value="ECO:0007669"/>
    <property type="project" value="UniProtKB-SubCell"/>
</dbReference>
<reference evidence="16" key="1">
    <citation type="submission" date="2023-01" db="EMBL/GenBank/DDBJ databases">
        <title>The genome sequence of Kordiimonadaceae bacterium 6D33.</title>
        <authorList>
            <person name="Liu Y."/>
        </authorList>
    </citation>
    <scope>NUCLEOTIDE SEQUENCE</scope>
    <source>
        <strain evidence="16">6D33</strain>
    </source>
</reference>
<keyword evidence="6" id="KW-0408">Iron</keyword>
<keyword evidence="13" id="KW-0732">Signal</keyword>
<keyword evidence="3 11" id="KW-1134">Transmembrane beta strand</keyword>
<evidence type="ECO:0000256" key="11">
    <source>
        <dbReference type="PROSITE-ProRule" id="PRU01360"/>
    </source>
</evidence>
<keyword evidence="10 11" id="KW-0998">Cell outer membrane</keyword>
<organism evidence="16 17">
    <name type="scientific">Gimibacter soli</name>
    <dbReference type="NCBI Taxonomy" id="3024400"/>
    <lineage>
        <taxon>Bacteria</taxon>
        <taxon>Pseudomonadati</taxon>
        <taxon>Pseudomonadota</taxon>
        <taxon>Alphaproteobacteria</taxon>
        <taxon>Kordiimonadales</taxon>
        <taxon>Temperatibacteraceae</taxon>
        <taxon>Gimibacter</taxon>
    </lineage>
</organism>
<evidence type="ECO:0000259" key="15">
    <source>
        <dbReference type="Pfam" id="PF07715"/>
    </source>
</evidence>
<evidence type="ECO:0000256" key="1">
    <source>
        <dbReference type="ARBA" id="ARBA00004571"/>
    </source>
</evidence>
<dbReference type="AlphaFoldDB" id="A0AAE9XSU5"/>
<evidence type="ECO:0000256" key="5">
    <source>
        <dbReference type="ARBA" id="ARBA00022692"/>
    </source>
</evidence>
<keyword evidence="5 11" id="KW-0812">Transmembrane</keyword>